<evidence type="ECO:0000313" key="16">
    <source>
        <dbReference type="EMBL" id="KFB07881.1"/>
    </source>
</evidence>
<dbReference type="InterPro" id="IPR004715">
    <property type="entry name" value="PTS_IIA_fruc"/>
</dbReference>
<dbReference type="Gene3D" id="3.40.50.2300">
    <property type="match status" value="1"/>
</dbReference>
<dbReference type="PANTHER" id="PTHR30505">
    <property type="entry name" value="FRUCTOSE-LIKE PERMEASE"/>
    <property type="match status" value="1"/>
</dbReference>
<keyword evidence="8 12" id="KW-0812">Transmembrane</keyword>
<proteinExistence type="predicted"/>
<feature type="transmembrane region" description="Helical" evidence="12">
    <location>
        <begin position="350"/>
        <end position="370"/>
    </location>
</feature>
<keyword evidence="17" id="KW-1185">Reference proteome</keyword>
<dbReference type="InterPro" id="IPR006327">
    <property type="entry name" value="PTS_IIC_fruc"/>
</dbReference>
<keyword evidence="10 12" id="KW-1133">Transmembrane helix</keyword>
<keyword evidence="11 12" id="KW-0472">Membrane</keyword>
<evidence type="ECO:0000256" key="2">
    <source>
        <dbReference type="ARBA" id="ARBA00022448"/>
    </source>
</evidence>
<evidence type="ECO:0000259" key="15">
    <source>
        <dbReference type="PROSITE" id="PS51104"/>
    </source>
</evidence>
<dbReference type="Proteomes" id="UP000028523">
    <property type="component" value="Unassembled WGS sequence"/>
</dbReference>
<dbReference type="SUPFAM" id="SSF52794">
    <property type="entry name" value="PTS system IIB component-like"/>
    <property type="match status" value="1"/>
</dbReference>
<evidence type="ECO:0000256" key="4">
    <source>
        <dbReference type="ARBA" id="ARBA00022553"/>
    </source>
</evidence>
<dbReference type="InterPro" id="IPR013014">
    <property type="entry name" value="PTS_EIIC_2"/>
</dbReference>
<keyword evidence="4" id="KW-0597">Phosphoprotein</keyword>
<dbReference type="NCBIfam" id="TIGR00848">
    <property type="entry name" value="fruA"/>
    <property type="match status" value="1"/>
</dbReference>
<feature type="transmembrane region" description="Helical" evidence="12">
    <location>
        <begin position="651"/>
        <end position="672"/>
    </location>
</feature>
<dbReference type="InterPro" id="IPR002178">
    <property type="entry name" value="PTS_EIIA_type-2_dom"/>
</dbReference>
<comment type="caution">
    <text evidence="16">The sequence shown here is derived from an EMBL/GenBank/DDBJ whole genome shotgun (WGS) entry which is preliminary data.</text>
</comment>
<evidence type="ECO:0000256" key="11">
    <source>
        <dbReference type="ARBA" id="ARBA00023136"/>
    </source>
</evidence>
<organism evidence="16 17">
    <name type="scientific">Malacoplasma iowae DK-CPA</name>
    <dbReference type="NCBI Taxonomy" id="1394179"/>
    <lineage>
        <taxon>Bacteria</taxon>
        <taxon>Bacillati</taxon>
        <taxon>Mycoplasmatota</taxon>
        <taxon>Mycoplasmoidales</taxon>
        <taxon>Mycoplasmoidaceae</taxon>
        <taxon>Malacoplasma</taxon>
    </lineage>
</organism>
<dbReference type="InterPro" id="IPR036095">
    <property type="entry name" value="PTS_EIIB-like_sf"/>
</dbReference>
<dbReference type="Pfam" id="PF02302">
    <property type="entry name" value="PTS_IIB"/>
    <property type="match status" value="1"/>
</dbReference>
<dbReference type="PROSITE" id="PS51094">
    <property type="entry name" value="PTS_EIIA_TYPE_2"/>
    <property type="match status" value="1"/>
</dbReference>
<dbReference type="GO" id="GO:0016301">
    <property type="term" value="F:kinase activity"/>
    <property type="evidence" value="ECO:0007669"/>
    <property type="project" value="UniProtKB-KW"/>
</dbReference>
<evidence type="ECO:0000256" key="12">
    <source>
        <dbReference type="SAM" id="Phobius"/>
    </source>
</evidence>
<gene>
    <name evidence="16" type="ORF">P271_745</name>
</gene>
<dbReference type="NCBIfam" id="TIGR01427">
    <property type="entry name" value="PTS_IIC_fructo"/>
    <property type="match status" value="1"/>
</dbReference>
<keyword evidence="6" id="KW-0808">Transferase</keyword>
<dbReference type="Gene3D" id="3.40.930.10">
    <property type="entry name" value="Mannitol-specific EII, Chain A"/>
    <property type="match status" value="1"/>
</dbReference>
<keyword evidence="3" id="KW-1003">Cell membrane</keyword>
<dbReference type="InterPro" id="IPR016152">
    <property type="entry name" value="PTrfase/Anion_transptr"/>
</dbReference>
<dbReference type="GO" id="GO:0022877">
    <property type="term" value="F:protein-N(PI)-phosphohistidine-fructose phosphotransferase system transporter activity"/>
    <property type="evidence" value="ECO:0007669"/>
    <property type="project" value="InterPro"/>
</dbReference>
<dbReference type="InterPro" id="IPR003352">
    <property type="entry name" value="PTS_EIIC"/>
</dbReference>
<dbReference type="PROSITE" id="PS51099">
    <property type="entry name" value="PTS_EIIB_TYPE_2"/>
    <property type="match status" value="1"/>
</dbReference>
<feature type="transmembrane region" description="Helical" evidence="12">
    <location>
        <begin position="310"/>
        <end position="330"/>
    </location>
</feature>
<evidence type="ECO:0000256" key="7">
    <source>
        <dbReference type="ARBA" id="ARBA00022683"/>
    </source>
</evidence>
<dbReference type="Pfam" id="PF00359">
    <property type="entry name" value="PTS_EIIA_2"/>
    <property type="match status" value="1"/>
</dbReference>
<dbReference type="Pfam" id="PF02378">
    <property type="entry name" value="PTS_EIIC"/>
    <property type="match status" value="1"/>
</dbReference>
<dbReference type="RefSeq" id="WP_036451403.1">
    <property type="nucleotide sequence ID" value="NZ_AWQU01000052.1"/>
</dbReference>
<dbReference type="AlphaFoldDB" id="A0A084U4J5"/>
<dbReference type="PANTHER" id="PTHR30505:SF0">
    <property type="entry name" value="FRUCTOSE-LIKE PTS SYSTEM EIIBC COMPONENT-RELATED"/>
    <property type="match status" value="1"/>
</dbReference>
<keyword evidence="9" id="KW-0418">Kinase</keyword>
<accession>A0A084U4J5</accession>
<feature type="domain" description="PTS EIIC type-2" evidence="15">
    <location>
        <begin position="302"/>
        <end position="678"/>
    </location>
</feature>
<evidence type="ECO:0000313" key="17">
    <source>
        <dbReference type="Proteomes" id="UP000028523"/>
    </source>
</evidence>
<feature type="transmembrane region" description="Helical" evidence="12">
    <location>
        <begin position="598"/>
        <end position="620"/>
    </location>
</feature>
<evidence type="ECO:0000256" key="10">
    <source>
        <dbReference type="ARBA" id="ARBA00022989"/>
    </source>
</evidence>
<feature type="domain" description="PTS EIIB type-2" evidence="14">
    <location>
        <begin position="171"/>
        <end position="267"/>
    </location>
</feature>
<dbReference type="CDD" id="cd00211">
    <property type="entry name" value="PTS_IIA_fru"/>
    <property type="match status" value="1"/>
</dbReference>
<dbReference type="GO" id="GO:0005886">
    <property type="term" value="C:plasma membrane"/>
    <property type="evidence" value="ECO:0007669"/>
    <property type="project" value="UniProtKB-SubCell"/>
</dbReference>
<feature type="transmembrane region" description="Helical" evidence="12">
    <location>
        <begin position="539"/>
        <end position="560"/>
    </location>
</feature>
<evidence type="ECO:0000256" key="5">
    <source>
        <dbReference type="ARBA" id="ARBA00022597"/>
    </source>
</evidence>
<dbReference type="EMBL" id="AWQU01000052">
    <property type="protein sequence ID" value="KFB07881.1"/>
    <property type="molecule type" value="Genomic_DNA"/>
</dbReference>
<dbReference type="GO" id="GO:0090563">
    <property type="term" value="F:protein-phosphocysteine-sugar phosphotransferase activity"/>
    <property type="evidence" value="ECO:0007669"/>
    <property type="project" value="TreeGrafter"/>
</dbReference>
<dbReference type="NCBIfam" id="TIGR00829">
    <property type="entry name" value="FRU"/>
    <property type="match status" value="1"/>
</dbReference>
<dbReference type="PROSITE" id="PS51104">
    <property type="entry name" value="PTS_EIIC_TYPE_2"/>
    <property type="match status" value="1"/>
</dbReference>
<evidence type="ECO:0000256" key="9">
    <source>
        <dbReference type="ARBA" id="ARBA00022777"/>
    </source>
</evidence>
<reference evidence="16 17" key="1">
    <citation type="journal article" date="2014" name="PLoS ONE">
        <title>Reduction of Hydrogen Peroxide Accumulation and Toxicity by a Catalase from Mycoplasma iowae.</title>
        <authorList>
            <person name="Pritchard R.E."/>
            <person name="Prassinos A.J."/>
            <person name="Osborne J.D."/>
            <person name="Raviv Z."/>
            <person name="Balish M.F."/>
        </authorList>
    </citation>
    <scope>NUCLEOTIDE SEQUENCE [LARGE SCALE GENOMIC DNA]</scope>
    <source>
        <strain evidence="16 17">DK-CPA</strain>
    </source>
</reference>
<dbReference type="InterPro" id="IPR003501">
    <property type="entry name" value="PTS_EIIB_2/3"/>
</dbReference>
<comment type="subcellular location">
    <subcellularLocation>
        <location evidence="1">Cell inner membrane</location>
        <topology evidence="1">Multi-pass membrane protein</topology>
    </subcellularLocation>
</comment>
<feature type="domain" description="PTS EIIA type-2" evidence="13">
    <location>
        <begin position="5"/>
        <end position="149"/>
    </location>
</feature>
<dbReference type="InterPro" id="IPR003353">
    <property type="entry name" value="PTS_IIB_fruc"/>
</dbReference>
<dbReference type="GO" id="GO:0009401">
    <property type="term" value="P:phosphoenolpyruvate-dependent sugar phosphotransferase system"/>
    <property type="evidence" value="ECO:0007669"/>
    <property type="project" value="UniProtKB-KW"/>
</dbReference>
<sequence length="727" mass="79838">MDIKDFLKDDLFIINETFKDKKEALTFFSNVLKEKGYALDSKIVLEKAMARENEFSTGIGNKIAIPHIRDNVMKTPVILFAKVKPMDWESLDGQKVEVIFFIALDQNSGENSHLEVIANLSRRFMDESFIDNLLKINTFKELITLLSNDNQNTKNNESDKNANTQENVYDVVAITACPTGIAHTFMAAQSLEKAAKEMGIKIKVETQGTEGPKNVLTQEEINNAKGVIIAVDKVVDLSRFSGKENVLEMGTKAVIKDPKKEINRILNKEGKTMSGSKHASNPSSKFDDSSDMMSFKGFGKRIYKGIMNGVSYMLPFVVFGGIMIALAFLIDINNAGNASYGEVNDAAKWFKRLGGISFDLLVPILCAYMCFGLVGKFGLLPGFVCGFISNGKFLFNIDIEKGTVDWFANSEVSSGFFGAIGGAILTSVIIIVLCKYVFVKLPQSLNGIKNILFIPLIGTLLIAVIFWICNIPLIFLNWGFSKLLSLINSQSYLLPLLGLLIGIMMAFDLGGPINKAAYLFSIATLQDTSINTGNGTVAMAASMASGMVPPLGIALAATFFKNIFDKEQRQAALTNYIMGISFVSEGAIPFTAEKPKVMIPANIVGGAITGLLVGSFQITLNAPHGGVFVFPLVQTSLFGVVNKSIAIGAGIGLYLVSIIVGSLISMLIIWILNRTLTKKQDPIKKDEKVEQSAIKPFWKINKKDNQSSKFSVKNYFYKENNQKWYIQ</sequence>
<evidence type="ECO:0000256" key="6">
    <source>
        <dbReference type="ARBA" id="ARBA00022679"/>
    </source>
</evidence>
<feature type="transmembrane region" description="Helical" evidence="12">
    <location>
        <begin position="451"/>
        <end position="480"/>
    </location>
</feature>
<dbReference type="SUPFAM" id="SSF55804">
    <property type="entry name" value="Phoshotransferase/anion transport protein"/>
    <property type="match status" value="1"/>
</dbReference>
<keyword evidence="5" id="KW-0762">Sugar transport</keyword>
<dbReference type="InterPro" id="IPR050864">
    <property type="entry name" value="Bacterial_PTS_Sugar_Transport"/>
</dbReference>
<evidence type="ECO:0000259" key="13">
    <source>
        <dbReference type="PROSITE" id="PS51094"/>
    </source>
</evidence>
<feature type="transmembrane region" description="Helical" evidence="12">
    <location>
        <begin position="572"/>
        <end position="592"/>
    </location>
</feature>
<dbReference type="CDD" id="cd05569">
    <property type="entry name" value="PTS_IIB_fructose"/>
    <property type="match status" value="1"/>
</dbReference>
<keyword evidence="2" id="KW-0813">Transport</keyword>
<dbReference type="InterPro" id="IPR013011">
    <property type="entry name" value="PTS_EIIB_2"/>
</dbReference>
<dbReference type="GO" id="GO:0005351">
    <property type="term" value="F:carbohydrate:proton symporter activity"/>
    <property type="evidence" value="ECO:0007669"/>
    <property type="project" value="InterPro"/>
</dbReference>
<feature type="transmembrane region" description="Helical" evidence="12">
    <location>
        <begin position="415"/>
        <end position="439"/>
    </location>
</feature>
<evidence type="ECO:0000256" key="1">
    <source>
        <dbReference type="ARBA" id="ARBA00004429"/>
    </source>
</evidence>
<name>A0A084U4J5_MALIO</name>
<evidence type="ECO:0000256" key="3">
    <source>
        <dbReference type="ARBA" id="ARBA00022475"/>
    </source>
</evidence>
<evidence type="ECO:0000259" key="14">
    <source>
        <dbReference type="PROSITE" id="PS51099"/>
    </source>
</evidence>
<keyword evidence="7" id="KW-0598">Phosphotransferase system</keyword>
<evidence type="ECO:0000256" key="8">
    <source>
        <dbReference type="ARBA" id="ARBA00022692"/>
    </source>
</evidence>
<feature type="transmembrane region" description="Helical" evidence="12">
    <location>
        <begin position="492"/>
        <end position="509"/>
    </location>
</feature>
<protein>
    <submittedName>
        <fullName evidence="16">PTS system, fructose-specific, IIABC component</fullName>
    </submittedName>
</protein>